<evidence type="ECO:0000313" key="1">
    <source>
        <dbReference type="EMBL" id="AHV95624.1"/>
    </source>
</evidence>
<dbReference type="eggNOG" id="COG3385">
    <property type="taxonomic scope" value="Bacteria"/>
</dbReference>
<sequence>MPGVKKLHQESENSSKAENIFGHLFGAVGILMGTPQKWFCLPLLMNLQDGVKTIFNWREPSERQDSHVVQMIEQGFAAARPLGKALLLLDRYFLSVPTLARMNELNAPRVTRVHIVSKVKSNAVAYEHPSEKKKGRGCPRKKGATVKLKTLFQSRAAEFQTAQVTIYGKEETVQYLYHELRFVLVRFDDQLSILVSTDLTLAAPDIICLYDIASRSNALSVK</sequence>
<proteinExistence type="predicted"/>
<dbReference type="HOGENOM" id="CLU_1244322_0_0_9"/>
<gene>
    <name evidence="1" type="ORF">PSAB_03440</name>
</gene>
<dbReference type="Proteomes" id="UP000019772">
    <property type="component" value="Chromosome"/>
</dbReference>
<protein>
    <recommendedName>
        <fullName evidence="3">Transposase IS701-like DDE domain-containing protein</fullName>
    </recommendedName>
</protein>
<dbReference type="RefSeq" id="WP_226991758.1">
    <property type="nucleotide sequence ID" value="NZ_CP004078.1"/>
</dbReference>
<accession>X4ZV11</accession>
<reference evidence="1 2" key="1">
    <citation type="journal article" date="2014" name="PLoS Genet.">
        <title>Comparative Genomic Analysis of N2-Fixing and Non-N2-Fixing Paenibacillus spp.: Organization, Evolution and Expression of the Nitrogen Fixation Genes.</title>
        <authorList>
            <person name="Xie J.B."/>
            <person name="Du Z."/>
            <person name="Bai L."/>
            <person name="Tian C."/>
            <person name="Zhang Y."/>
            <person name="Xie J.Y."/>
            <person name="Wang T."/>
            <person name="Liu X."/>
            <person name="Chen X."/>
            <person name="Cheng Q."/>
            <person name="Chen S."/>
            <person name="Li J."/>
        </authorList>
    </citation>
    <scope>NUCLEOTIDE SEQUENCE [LARGE SCALE GENOMIC DNA]</scope>
    <source>
        <strain evidence="1 2">T27</strain>
    </source>
</reference>
<dbReference type="STRING" id="1268072.PSAB_03440"/>
<keyword evidence="2" id="KW-1185">Reference proteome</keyword>
<name>X4ZV11_9BACL</name>
<dbReference type="EMBL" id="CP004078">
    <property type="protein sequence ID" value="AHV95624.1"/>
    <property type="molecule type" value="Genomic_DNA"/>
</dbReference>
<evidence type="ECO:0000313" key="2">
    <source>
        <dbReference type="Proteomes" id="UP000019772"/>
    </source>
</evidence>
<evidence type="ECO:0008006" key="3">
    <source>
        <dbReference type="Google" id="ProtNLM"/>
    </source>
</evidence>
<dbReference type="AlphaFoldDB" id="X4ZV11"/>
<dbReference type="KEGG" id="psab:PSAB_03440"/>
<dbReference type="PATRIC" id="fig|1268072.3.peg.712"/>
<organism evidence="1 2">
    <name type="scientific">Paenibacillus sabinae T27</name>
    <dbReference type="NCBI Taxonomy" id="1268072"/>
    <lineage>
        <taxon>Bacteria</taxon>
        <taxon>Bacillati</taxon>
        <taxon>Bacillota</taxon>
        <taxon>Bacilli</taxon>
        <taxon>Bacillales</taxon>
        <taxon>Paenibacillaceae</taxon>
        <taxon>Paenibacillus</taxon>
    </lineage>
</organism>